<reference evidence="2 3" key="1">
    <citation type="submission" date="2019-12" db="EMBL/GenBank/DDBJ databases">
        <title>Genomic-based taxomic classification of the family Erythrobacteraceae.</title>
        <authorList>
            <person name="Xu L."/>
        </authorList>
    </citation>
    <scope>NUCLEOTIDE SEQUENCE [LARGE SCALE GENOMIC DNA]</scope>
    <source>
        <strain evidence="2 3">M0322</strain>
    </source>
</reference>
<dbReference type="AlphaFoldDB" id="A0A844YYF8"/>
<comment type="caution">
    <text evidence="2">The sequence shown here is derived from an EMBL/GenBank/DDBJ whole genome shotgun (WGS) entry which is preliminary data.</text>
</comment>
<dbReference type="OrthoDB" id="7410209at2"/>
<evidence type="ECO:0000313" key="3">
    <source>
        <dbReference type="Proteomes" id="UP000466966"/>
    </source>
</evidence>
<evidence type="ECO:0000313" key="2">
    <source>
        <dbReference type="EMBL" id="MXO71504.1"/>
    </source>
</evidence>
<feature type="chain" id="PRO_5032613090" description="Porin family protein" evidence="1">
    <location>
        <begin position="23"/>
        <end position="149"/>
    </location>
</feature>
<accession>A0A844YYF8</accession>
<dbReference type="Proteomes" id="UP000466966">
    <property type="component" value="Unassembled WGS sequence"/>
</dbReference>
<dbReference type="SUPFAM" id="SSF56925">
    <property type="entry name" value="OMPA-like"/>
    <property type="match status" value="1"/>
</dbReference>
<protein>
    <recommendedName>
        <fullName evidence="4">Porin family protein</fullName>
    </recommendedName>
</protein>
<keyword evidence="3" id="KW-1185">Reference proteome</keyword>
<dbReference type="EMBL" id="WTYV01000002">
    <property type="protein sequence ID" value="MXO71504.1"/>
    <property type="molecule type" value="Genomic_DNA"/>
</dbReference>
<evidence type="ECO:0008006" key="4">
    <source>
        <dbReference type="Google" id="ProtNLM"/>
    </source>
</evidence>
<gene>
    <name evidence="2" type="ORF">GRI99_07590</name>
</gene>
<proteinExistence type="predicted"/>
<dbReference type="InterPro" id="IPR011250">
    <property type="entry name" value="OMP/PagP_B-barrel"/>
</dbReference>
<name>A0A844YYF8_9SPHN</name>
<organism evidence="2 3">
    <name type="scientific">Alteraurantiacibacter buctensis</name>
    <dbReference type="NCBI Taxonomy" id="1503981"/>
    <lineage>
        <taxon>Bacteria</taxon>
        <taxon>Pseudomonadati</taxon>
        <taxon>Pseudomonadota</taxon>
        <taxon>Alphaproteobacteria</taxon>
        <taxon>Sphingomonadales</taxon>
        <taxon>Erythrobacteraceae</taxon>
        <taxon>Alteraurantiacibacter</taxon>
    </lineage>
</organism>
<evidence type="ECO:0000256" key="1">
    <source>
        <dbReference type="SAM" id="SignalP"/>
    </source>
</evidence>
<sequence>MRYKFAALATLAAAAVAAPAQANEARVEARGGVVFAFGDEEAVAGVAAGYDFDLGEDGFAGIEVSADKVLRGGFDVQFGFTGRVGINTSEAGRLYFNGGYTAGDLDDWRLGAGYQRDLNESLYAKVEYIHIFERGIDPDVALVGLGMRF</sequence>
<feature type="signal peptide" evidence="1">
    <location>
        <begin position="1"/>
        <end position="22"/>
    </location>
</feature>
<keyword evidence="1" id="KW-0732">Signal</keyword>
<dbReference type="RefSeq" id="WP_160771412.1">
    <property type="nucleotide sequence ID" value="NZ_WTYV01000002.1"/>
</dbReference>